<reference evidence="2" key="1">
    <citation type="submission" date="2006-05" db="EMBL/GenBank/DDBJ databases">
        <title>Annotation of the draft genome assembly of Desulfuromonas acetoxidans DSM 684.</title>
        <authorList>
            <consortium name="US DOE Joint Genome Institute (JGI-ORNL)"/>
            <person name="Larimer F."/>
            <person name="Land M."/>
            <person name="Hauser L."/>
        </authorList>
    </citation>
    <scope>NUCLEOTIDE SEQUENCE [LARGE SCALE GENOMIC DNA]</scope>
    <source>
        <strain evidence="2">DSM 684</strain>
    </source>
</reference>
<keyword evidence="1" id="KW-0812">Transmembrane</keyword>
<keyword evidence="1" id="KW-0472">Membrane</keyword>
<keyword evidence="3" id="KW-1185">Reference proteome</keyword>
<organism evidence="2 3">
    <name type="scientific">Desulfuromonas acetoxidans (strain DSM 684 / 11070)</name>
    <dbReference type="NCBI Taxonomy" id="281689"/>
    <lineage>
        <taxon>Bacteria</taxon>
        <taxon>Pseudomonadati</taxon>
        <taxon>Thermodesulfobacteriota</taxon>
        <taxon>Desulfuromonadia</taxon>
        <taxon>Desulfuromonadales</taxon>
        <taxon>Desulfuromonadaceae</taxon>
        <taxon>Desulfuromonas</taxon>
    </lineage>
</organism>
<feature type="transmembrane region" description="Helical" evidence="1">
    <location>
        <begin position="69"/>
        <end position="89"/>
    </location>
</feature>
<dbReference type="Proteomes" id="UP000005695">
    <property type="component" value="Unassembled WGS sequence"/>
</dbReference>
<comment type="caution">
    <text evidence="2">The sequence shown here is derived from an EMBL/GenBank/DDBJ whole genome shotgun (WGS) entry which is preliminary data.</text>
</comment>
<evidence type="ECO:0000313" key="2">
    <source>
        <dbReference type="EMBL" id="EAT16195.1"/>
    </source>
</evidence>
<dbReference type="EMBL" id="AAEW02000006">
    <property type="protein sequence ID" value="EAT16195.1"/>
    <property type="molecule type" value="Genomic_DNA"/>
</dbReference>
<dbReference type="AlphaFoldDB" id="Q1K113"/>
<name>Q1K113_DESA6</name>
<evidence type="ECO:0000256" key="1">
    <source>
        <dbReference type="SAM" id="Phobius"/>
    </source>
</evidence>
<sequence length="116" mass="12706">MTDKNLEKLEDGLRRAYLQSDSPVHPGDGWQQQVMKKIAVETIEKPEPFSLPALFSGAGNLFDVSPQQVWGFATVCTLCAVVVGAVAFYSSAGMDYDMFAMIVEDPVFETLALLTL</sequence>
<reference evidence="2" key="2">
    <citation type="submission" date="2006-05" db="EMBL/GenBank/DDBJ databases">
        <title>Sequencing of the draft genome and assembly of Desulfuromonas acetoxidans DSM 684.</title>
        <authorList>
            <consortium name="US DOE Joint Genome Institute (JGI-PGF)"/>
            <person name="Copeland A."/>
            <person name="Lucas S."/>
            <person name="Lapidus A."/>
            <person name="Barry K."/>
            <person name="Detter J.C."/>
            <person name="Glavina del Rio T."/>
            <person name="Hammon N."/>
            <person name="Israni S."/>
            <person name="Dalin E."/>
            <person name="Tice H."/>
            <person name="Bruce D."/>
            <person name="Pitluck S."/>
            <person name="Richardson P."/>
        </authorList>
    </citation>
    <scope>NUCLEOTIDE SEQUENCE [LARGE SCALE GENOMIC DNA]</scope>
    <source>
        <strain evidence="2">DSM 684</strain>
    </source>
</reference>
<accession>Q1K113</accession>
<keyword evidence="1" id="KW-1133">Transmembrane helix</keyword>
<proteinExistence type="predicted"/>
<protein>
    <submittedName>
        <fullName evidence="2">Uncharacterized protein</fullName>
    </submittedName>
</protein>
<dbReference type="RefSeq" id="WP_005999398.1">
    <property type="nucleotide sequence ID" value="NZ_AAEW02000006.1"/>
</dbReference>
<gene>
    <name evidence="2" type="ORF">Dace_1659</name>
</gene>
<evidence type="ECO:0000313" key="3">
    <source>
        <dbReference type="Proteomes" id="UP000005695"/>
    </source>
</evidence>